<evidence type="ECO:0008006" key="4">
    <source>
        <dbReference type="Google" id="ProtNLM"/>
    </source>
</evidence>
<keyword evidence="3" id="KW-1185">Reference proteome</keyword>
<proteinExistence type="predicted"/>
<dbReference type="EMBL" id="LT594324">
    <property type="protein sequence ID" value="SBT46628.1"/>
    <property type="molecule type" value="Genomic_DNA"/>
</dbReference>
<gene>
    <name evidence="2" type="ORF">GA0070621_2669</name>
</gene>
<dbReference type="PATRIC" id="fig|299146.4.peg.2767"/>
<evidence type="ECO:0000256" key="1">
    <source>
        <dbReference type="SAM" id="MobiDB-lite"/>
    </source>
</evidence>
<feature type="region of interest" description="Disordered" evidence="1">
    <location>
        <begin position="388"/>
        <end position="411"/>
    </location>
</feature>
<dbReference type="AlphaFoldDB" id="A0A1A8ZRW4"/>
<sequence length="884" mass="93629">MRRVERELFVKSTLRRRRELAEGGTGDLFELVKAGPATLVAAALEGMPEPRRREIGVALTDWFRRQDESTWWSRGASTALAVAVVGCLPTAAQAAAILGRSSVEPDGERAAGRVSGVAAERGVTWLGDLGHRLAAKLSRQASIERWRFVAALLRDAGAPPPTDDTSVQLWLNSVAFPDHRSGRSVPLVDRLRADPFRSVMLPRLFEVDGLGTTMMFDEVVTTWEERRRNVLPAALAQLAAEGVLDRAMLIDRSIGRLLRGDRPAALRAFTVLLDLLRPTTAEVAARSSDYLRLLTDAPAPVATTAQKALRELPDLALESLLDASREVLYRPDKALVKAQLTWLDRLARRHRDRATEIAGVIAVAGTHPAVELRDRAVTLAARHGLDPAAADPGPAVAAPRGDDLPAPAPPAPAPAPIADVDELAEEVAALLGTPSQGTPLDRVLDGLVRLAAADASRVHAALAPVIERRHWSWGNEHRWEPLCLCEVVVDVLRTPGADHQPRRRSRWESLLAAVRRTDRPSSALVATDPRVPPVHRLLRARLAEIGVHVGGPGSPGLLATPTSANGLLDPLALLERLAALGDRAPGFWDLTQALLRLPAESDEAVADKAAALGTPAGDRLAGCLRGGGLPQPVARVTTVTRRARKSAYDWEFAQLAERRLLVELRPPDGYDDPFRLLTADPAPIGVEYGGWLNLWPSTLPGHRGVVAASVLPAVAASADMDQKGGAAVLPLLAECAGSGGTALDLAVAYGLGARHGADRVAALDALLTLAGAGQFDPTGTGRRLGELVTAGTVKPTRVGEPLRDAALAGAPLTVWRLLAAALPALLAAPSPVRGLPDLLTLASETAAATGVRIEVPGLADVAARGGSGRLVTEARRLHRALAAA</sequence>
<name>A0A1A8ZRW4_9ACTN</name>
<accession>A0A1A8ZRW4</accession>
<protein>
    <recommendedName>
        <fullName evidence="4">Secreted protein</fullName>
    </recommendedName>
</protein>
<evidence type="ECO:0000313" key="3">
    <source>
        <dbReference type="Proteomes" id="UP000198765"/>
    </source>
</evidence>
<evidence type="ECO:0000313" key="2">
    <source>
        <dbReference type="EMBL" id="SBT46628.1"/>
    </source>
</evidence>
<feature type="compositionally biased region" description="Low complexity" evidence="1">
    <location>
        <begin position="388"/>
        <end position="399"/>
    </location>
</feature>
<organism evidence="2 3">
    <name type="scientific">Micromonospora narathiwatensis</name>
    <dbReference type="NCBI Taxonomy" id="299146"/>
    <lineage>
        <taxon>Bacteria</taxon>
        <taxon>Bacillati</taxon>
        <taxon>Actinomycetota</taxon>
        <taxon>Actinomycetes</taxon>
        <taxon>Micromonosporales</taxon>
        <taxon>Micromonosporaceae</taxon>
        <taxon>Micromonospora</taxon>
    </lineage>
</organism>
<dbReference type="Proteomes" id="UP000198765">
    <property type="component" value="Chromosome I"/>
</dbReference>
<dbReference type="RefSeq" id="WP_167666863.1">
    <property type="nucleotide sequence ID" value="NZ_LT594324.1"/>
</dbReference>
<reference evidence="2 3" key="1">
    <citation type="submission" date="2016-06" db="EMBL/GenBank/DDBJ databases">
        <authorList>
            <person name="Kjaerup R.B."/>
            <person name="Dalgaard T.S."/>
            <person name="Juul-Madsen H.R."/>
        </authorList>
    </citation>
    <scope>NUCLEOTIDE SEQUENCE [LARGE SCALE GENOMIC DNA]</scope>
    <source>
        <strain evidence="2 3">DSM 45248</strain>
    </source>
</reference>